<organism evidence="6 7">
    <name type="scientific">Blepharisma stoltei</name>
    <dbReference type="NCBI Taxonomy" id="1481888"/>
    <lineage>
        <taxon>Eukaryota</taxon>
        <taxon>Sar</taxon>
        <taxon>Alveolata</taxon>
        <taxon>Ciliophora</taxon>
        <taxon>Postciliodesmatophora</taxon>
        <taxon>Heterotrichea</taxon>
        <taxon>Heterotrichida</taxon>
        <taxon>Blepharismidae</taxon>
        <taxon>Blepharisma</taxon>
    </lineage>
</organism>
<evidence type="ECO:0000256" key="2">
    <source>
        <dbReference type="ARBA" id="ARBA00022692"/>
    </source>
</evidence>
<keyword evidence="4 5" id="KW-0472">Membrane</keyword>
<feature type="transmembrane region" description="Helical" evidence="5">
    <location>
        <begin position="247"/>
        <end position="269"/>
    </location>
</feature>
<evidence type="ECO:0000256" key="3">
    <source>
        <dbReference type="ARBA" id="ARBA00022989"/>
    </source>
</evidence>
<name>A0AAU9JAI2_9CILI</name>
<dbReference type="Proteomes" id="UP001162131">
    <property type="component" value="Unassembled WGS sequence"/>
</dbReference>
<evidence type="ECO:0000313" key="6">
    <source>
        <dbReference type="EMBL" id="CAG9322745.1"/>
    </source>
</evidence>
<feature type="transmembrane region" description="Helical" evidence="5">
    <location>
        <begin position="171"/>
        <end position="193"/>
    </location>
</feature>
<evidence type="ECO:0000313" key="7">
    <source>
        <dbReference type="Proteomes" id="UP001162131"/>
    </source>
</evidence>
<dbReference type="GO" id="GO:0016020">
    <property type="term" value="C:membrane"/>
    <property type="evidence" value="ECO:0007669"/>
    <property type="project" value="UniProtKB-SubCell"/>
</dbReference>
<dbReference type="PANTHER" id="PTHR23423">
    <property type="entry name" value="ORGANIC SOLUTE TRANSPORTER-RELATED"/>
    <property type="match status" value="1"/>
</dbReference>
<evidence type="ECO:0000256" key="5">
    <source>
        <dbReference type="SAM" id="Phobius"/>
    </source>
</evidence>
<reference evidence="6" key="1">
    <citation type="submission" date="2021-09" db="EMBL/GenBank/DDBJ databases">
        <authorList>
            <consortium name="AG Swart"/>
            <person name="Singh M."/>
            <person name="Singh A."/>
            <person name="Seah K."/>
            <person name="Emmerich C."/>
        </authorList>
    </citation>
    <scope>NUCLEOTIDE SEQUENCE</scope>
    <source>
        <strain evidence="6">ATCC30299</strain>
    </source>
</reference>
<dbReference type="Pfam" id="PF03619">
    <property type="entry name" value="Solute_trans_a"/>
    <property type="match status" value="1"/>
</dbReference>
<protein>
    <recommendedName>
        <fullName evidence="8">Transmembrane protein 184C</fullName>
    </recommendedName>
</protein>
<dbReference type="SMART" id="SM01417">
    <property type="entry name" value="Solute_trans_a"/>
    <property type="match status" value="1"/>
</dbReference>
<dbReference type="InterPro" id="IPR005178">
    <property type="entry name" value="Ostalpha/TMEM184C"/>
</dbReference>
<evidence type="ECO:0000256" key="4">
    <source>
        <dbReference type="ARBA" id="ARBA00023136"/>
    </source>
</evidence>
<evidence type="ECO:0000256" key="1">
    <source>
        <dbReference type="ARBA" id="ARBA00004141"/>
    </source>
</evidence>
<feature type="transmembrane region" description="Helical" evidence="5">
    <location>
        <begin position="7"/>
        <end position="27"/>
    </location>
</feature>
<feature type="transmembrane region" description="Helical" evidence="5">
    <location>
        <begin position="205"/>
        <end position="227"/>
    </location>
</feature>
<evidence type="ECO:0008006" key="8">
    <source>
        <dbReference type="Google" id="ProtNLM"/>
    </source>
</evidence>
<proteinExistence type="predicted"/>
<feature type="transmembrane region" description="Helical" evidence="5">
    <location>
        <begin position="139"/>
        <end position="159"/>
    </location>
</feature>
<comment type="subcellular location">
    <subcellularLocation>
        <location evidence="1">Membrane</location>
        <topology evidence="1">Multi-pass membrane protein</topology>
    </subcellularLocation>
</comment>
<comment type="caution">
    <text evidence="6">The sequence shown here is derived from an EMBL/GenBank/DDBJ whole genome shotgun (WGS) entry which is preliminary data.</text>
</comment>
<sequence>MSQSLVVLYSIGGTCACISLIASIHLLAQHFWHFSKPDYQMYICRIILMVPVYGITSWISMLYPANRAFFNIFRDCYEAFVLYSFTMLLMNYVGGERKLIISLELKDRISHPWPFNWFFKSFTPGSMFIRLVKAGTLQFVLFRPLSSALTLLFEFYGIYHENAYNYEDAFLYLFALNNVSFSLALYGLLLFYVSTEEMLEPYKPLPKFLCIKIVIFFSFWQGILINILQQLGFINETVGLKPEEVAITLQEFLICIEMLIAAFAHMFAFGYEEYTSEVNPVFLPIKSSVASGFKSVFLAEDVIKEVKDSINPVPYDFELHN</sequence>
<dbReference type="AlphaFoldDB" id="A0AAU9JAI2"/>
<feature type="transmembrane region" description="Helical" evidence="5">
    <location>
        <begin position="39"/>
        <end position="64"/>
    </location>
</feature>
<keyword evidence="3 5" id="KW-1133">Transmembrane helix</keyword>
<keyword evidence="7" id="KW-1185">Reference proteome</keyword>
<keyword evidence="2 5" id="KW-0812">Transmembrane</keyword>
<dbReference type="EMBL" id="CAJZBQ010000032">
    <property type="protein sequence ID" value="CAG9322745.1"/>
    <property type="molecule type" value="Genomic_DNA"/>
</dbReference>
<gene>
    <name evidence="6" type="ORF">BSTOLATCC_MIC31861</name>
</gene>
<accession>A0AAU9JAI2</accession>